<evidence type="ECO:0000313" key="3">
    <source>
        <dbReference type="Proteomes" id="UP000078561"/>
    </source>
</evidence>
<evidence type="ECO:0000256" key="1">
    <source>
        <dbReference type="SAM" id="MobiDB-lite"/>
    </source>
</evidence>
<name>A0A163KGS1_ABSGL</name>
<gene>
    <name evidence="2" type="primary">ABSGL_13511.1 scaffold 14250</name>
</gene>
<feature type="compositionally biased region" description="Basic residues" evidence="1">
    <location>
        <begin position="153"/>
        <end position="165"/>
    </location>
</feature>
<feature type="compositionally biased region" description="Basic residues" evidence="1">
    <location>
        <begin position="57"/>
        <end position="68"/>
    </location>
</feature>
<evidence type="ECO:0000313" key="2">
    <source>
        <dbReference type="EMBL" id="SAM07853.1"/>
    </source>
</evidence>
<dbReference type="InParanoid" id="A0A163KGS1"/>
<dbReference type="Proteomes" id="UP000078561">
    <property type="component" value="Unassembled WGS sequence"/>
</dbReference>
<reference evidence="2" key="1">
    <citation type="submission" date="2016-04" db="EMBL/GenBank/DDBJ databases">
        <authorList>
            <person name="Evans L.H."/>
            <person name="Alamgir A."/>
            <person name="Owens N."/>
            <person name="Weber N.D."/>
            <person name="Virtaneva K."/>
            <person name="Barbian K."/>
            <person name="Babar A."/>
            <person name="Rosenke K."/>
        </authorList>
    </citation>
    <scope>NUCLEOTIDE SEQUENCE [LARGE SCALE GENOMIC DNA]</scope>
    <source>
        <strain evidence="2">CBS 101.48</strain>
    </source>
</reference>
<feature type="compositionally biased region" description="Basic residues" evidence="1">
    <location>
        <begin position="182"/>
        <end position="191"/>
    </location>
</feature>
<feature type="compositionally biased region" description="Low complexity" evidence="1">
    <location>
        <begin position="100"/>
        <end position="121"/>
    </location>
</feature>
<feature type="compositionally biased region" description="Low complexity" evidence="1">
    <location>
        <begin position="205"/>
        <end position="214"/>
    </location>
</feature>
<keyword evidence="3" id="KW-1185">Reference proteome</keyword>
<organism evidence="2">
    <name type="scientific">Absidia glauca</name>
    <name type="common">Pin mould</name>
    <dbReference type="NCBI Taxonomy" id="4829"/>
    <lineage>
        <taxon>Eukaryota</taxon>
        <taxon>Fungi</taxon>
        <taxon>Fungi incertae sedis</taxon>
        <taxon>Mucoromycota</taxon>
        <taxon>Mucoromycotina</taxon>
        <taxon>Mucoromycetes</taxon>
        <taxon>Mucorales</taxon>
        <taxon>Cunninghamellaceae</taxon>
        <taxon>Absidia</taxon>
    </lineage>
</organism>
<feature type="region of interest" description="Disordered" evidence="1">
    <location>
        <begin position="48"/>
        <end position="71"/>
    </location>
</feature>
<sequence>MYTPPSWRSSTTVIRINDGDTPLAIPTKPTLSSYYDAEIQSRTKRFTGTYDRSTCSQRRHANRKSGRGLKKEDDDIPLAMLAYQKGMIIHKTYSRSNRHSAPSTPPLTLSSSGTSSKPITSAPRKQNRVDGHQHDRRQRLPHHRYSSPATLQHRPHHPHPKRARTMRSDGHRSSMYPEPTRRKTHPSRRHGQPNAKLPFTPENFASTTTSSKTTLAPKTPTCFSCFKFKRWSSCLIKKMMFQKKRKVNLCKTASIRSKLKKK</sequence>
<dbReference type="AlphaFoldDB" id="A0A163KGS1"/>
<protein>
    <submittedName>
        <fullName evidence="2">Uncharacterized protein</fullName>
    </submittedName>
</protein>
<feature type="region of interest" description="Disordered" evidence="1">
    <location>
        <begin position="93"/>
        <end position="214"/>
    </location>
</feature>
<dbReference type="EMBL" id="LT554867">
    <property type="protein sequence ID" value="SAM07853.1"/>
    <property type="molecule type" value="Genomic_DNA"/>
</dbReference>
<accession>A0A163KGS1</accession>
<proteinExistence type="predicted"/>
<feature type="compositionally biased region" description="Basic residues" evidence="1">
    <location>
        <begin position="134"/>
        <end position="145"/>
    </location>
</feature>